<dbReference type="AlphaFoldDB" id="A0A0M4TM38"/>
<organism evidence="1 2">
    <name type="scientific">Campylobacter concisus</name>
    <dbReference type="NCBI Taxonomy" id="199"/>
    <lineage>
        <taxon>Bacteria</taxon>
        <taxon>Pseudomonadati</taxon>
        <taxon>Campylobacterota</taxon>
        <taxon>Epsilonproteobacteria</taxon>
        <taxon>Campylobacterales</taxon>
        <taxon>Campylobacteraceae</taxon>
        <taxon>Campylobacter</taxon>
    </lineage>
</organism>
<dbReference type="RefSeq" id="WP_054196241.1">
    <property type="nucleotide sequence ID" value="NZ_CABMKQ010000002.1"/>
</dbReference>
<dbReference type="Proteomes" id="UP000066049">
    <property type="component" value="Chromosome"/>
</dbReference>
<proteinExistence type="predicted"/>
<dbReference type="PROSITE" id="PS51257">
    <property type="entry name" value="PROKAR_LIPOPROTEIN"/>
    <property type="match status" value="1"/>
</dbReference>
<reference evidence="2" key="1">
    <citation type="submission" date="2015-08" db="EMBL/GenBank/DDBJ databases">
        <title>Comparative genomics of the Campylobacter concisus group.</title>
        <authorList>
            <person name="Miller W.G."/>
            <person name="Yee E."/>
            <person name="Chapman M.H."/>
            <person name="Huynh S."/>
            <person name="Bono J.L."/>
            <person name="On S.L.W."/>
            <person name="St Leger J."/>
            <person name="Foster G."/>
            <person name="Parker C.T."/>
        </authorList>
    </citation>
    <scope>NUCLEOTIDE SEQUENCE [LARGE SCALE GENOMIC DNA]</scope>
    <source>
        <strain evidence="2">ATCC 33237</strain>
    </source>
</reference>
<gene>
    <name evidence="1" type="ORF">CCON33237_0484</name>
</gene>
<protein>
    <submittedName>
        <fullName evidence="1">Uncharacterized protein</fullName>
    </submittedName>
</protein>
<dbReference type="GeneID" id="28662154"/>
<accession>A0A0M4TM38</accession>
<name>A0A0M4TM38_9BACT</name>
<evidence type="ECO:0000313" key="2">
    <source>
        <dbReference type="Proteomes" id="UP000066049"/>
    </source>
</evidence>
<dbReference type="PATRIC" id="fig|199.248.peg.511"/>
<dbReference type="KEGG" id="ccoc:CCON33237_0484"/>
<dbReference type="EMBL" id="CP012541">
    <property type="protein sequence ID" value="ALF47189.1"/>
    <property type="molecule type" value="Genomic_DNA"/>
</dbReference>
<evidence type="ECO:0000313" key="1">
    <source>
        <dbReference type="EMBL" id="ALF47189.1"/>
    </source>
</evidence>
<sequence length="183" mass="21372">MKFVKILFLIVLGIFFVGCGGRYKYNVEPTPIQKGVAKYIVSDFNLTLTNQPTRYEHNTNYKNESELRDEFVEFINKHLKEQGILGDENSFKIKIQMDYERWFNWGGKALNKPHFRYSVKIYDNTDRLLVSYAIPLSTTKYSYFKDIAVSAEIAAFRWDAEDEPTDIDLISKTLVDEIKDIGK</sequence>